<dbReference type="AlphaFoldDB" id="E1ZKI5"/>
<dbReference type="OrthoDB" id="506794at2759"/>
<feature type="compositionally biased region" description="Basic and acidic residues" evidence="1">
    <location>
        <begin position="1"/>
        <end position="44"/>
    </location>
</feature>
<feature type="domain" description="Hyaluronan/mRNA-binding protein" evidence="2">
    <location>
        <begin position="30"/>
        <end position="69"/>
    </location>
</feature>
<accession>E1ZKI5</accession>
<feature type="region of interest" description="Disordered" evidence="1">
    <location>
        <begin position="1"/>
        <end position="55"/>
    </location>
</feature>
<protein>
    <recommendedName>
        <fullName evidence="2">Hyaluronan/mRNA-binding protein domain-containing protein</fullName>
    </recommendedName>
</protein>
<evidence type="ECO:0000313" key="3">
    <source>
        <dbReference type="EMBL" id="EFN53698.1"/>
    </source>
</evidence>
<dbReference type="InterPro" id="IPR006861">
    <property type="entry name" value="HABP4_PAIRBP1-bd"/>
</dbReference>
<dbReference type="Pfam" id="PF04774">
    <property type="entry name" value="HABP4_PAI-RBP1"/>
    <property type="match status" value="1"/>
</dbReference>
<gene>
    <name evidence="3" type="ORF">CHLNCDRAFT_136519</name>
</gene>
<reference evidence="3 4" key="1">
    <citation type="journal article" date="2010" name="Plant Cell">
        <title>The Chlorella variabilis NC64A genome reveals adaptation to photosymbiosis, coevolution with viruses, and cryptic sex.</title>
        <authorList>
            <person name="Blanc G."/>
            <person name="Duncan G."/>
            <person name="Agarkova I."/>
            <person name="Borodovsky M."/>
            <person name="Gurnon J."/>
            <person name="Kuo A."/>
            <person name="Lindquist E."/>
            <person name="Lucas S."/>
            <person name="Pangilinan J."/>
            <person name="Polle J."/>
            <person name="Salamov A."/>
            <person name="Terry A."/>
            <person name="Yamada T."/>
            <person name="Dunigan D.D."/>
            <person name="Grigoriev I.V."/>
            <person name="Claverie J.M."/>
            <person name="Van Etten J.L."/>
        </authorList>
    </citation>
    <scope>NUCLEOTIDE SEQUENCE [LARGE SCALE GENOMIC DNA]</scope>
    <source>
        <strain evidence="3 4">NC64A</strain>
    </source>
</reference>
<evidence type="ECO:0000259" key="2">
    <source>
        <dbReference type="Pfam" id="PF04774"/>
    </source>
</evidence>
<keyword evidence="4" id="KW-1185">Reference proteome</keyword>
<name>E1ZKI5_CHLVA</name>
<dbReference type="RefSeq" id="XP_005845800.1">
    <property type="nucleotide sequence ID" value="XM_005845738.1"/>
</dbReference>
<evidence type="ECO:0000313" key="4">
    <source>
        <dbReference type="Proteomes" id="UP000008141"/>
    </source>
</evidence>
<organism evidence="4">
    <name type="scientific">Chlorella variabilis</name>
    <name type="common">Green alga</name>
    <dbReference type="NCBI Taxonomy" id="554065"/>
    <lineage>
        <taxon>Eukaryota</taxon>
        <taxon>Viridiplantae</taxon>
        <taxon>Chlorophyta</taxon>
        <taxon>core chlorophytes</taxon>
        <taxon>Trebouxiophyceae</taxon>
        <taxon>Chlorellales</taxon>
        <taxon>Chlorellaceae</taxon>
        <taxon>Chlorella clade</taxon>
        <taxon>Chlorella</taxon>
    </lineage>
</organism>
<dbReference type="EMBL" id="GL433850">
    <property type="protein sequence ID" value="EFN53698.1"/>
    <property type="molecule type" value="Genomic_DNA"/>
</dbReference>
<proteinExistence type="predicted"/>
<dbReference type="Proteomes" id="UP000008141">
    <property type="component" value="Unassembled WGS sequence"/>
</dbReference>
<dbReference type="GeneID" id="17353253"/>
<sequence length="103" mass="11534">MDKHPPVSKDALRHVGDYRHHVERAKDERLDRQDGTGRGHEVAKKGGAGKANWGVEGDRVTEEMQEEDLDVGPDAVSPRDFVENSDVLTLDEYEAKRKAQVKA</sequence>
<evidence type="ECO:0000256" key="1">
    <source>
        <dbReference type="SAM" id="MobiDB-lite"/>
    </source>
</evidence>
<dbReference type="KEGG" id="cvr:CHLNCDRAFT_136519"/>
<dbReference type="InParanoid" id="E1ZKI5"/>